<comment type="caution">
    <text evidence="1">The sequence shown here is derived from an EMBL/GenBank/DDBJ whole genome shotgun (WGS) entry which is preliminary data.</text>
</comment>
<dbReference type="EMBL" id="NCSJ02000034">
    <property type="protein sequence ID" value="RFU33501.1"/>
    <property type="molecule type" value="Genomic_DNA"/>
</dbReference>
<feature type="non-terminal residue" evidence="1">
    <location>
        <position position="1"/>
    </location>
</feature>
<gene>
    <name evidence="1" type="ORF">B7463_g2775</name>
</gene>
<organism evidence="1 2">
    <name type="scientific">Scytalidium lignicola</name>
    <name type="common">Hyphomycete</name>
    <dbReference type="NCBI Taxonomy" id="5539"/>
    <lineage>
        <taxon>Eukaryota</taxon>
        <taxon>Fungi</taxon>
        <taxon>Dikarya</taxon>
        <taxon>Ascomycota</taxon>
        <taxon>Pezizomycotina</taxon>
        <taxon>Leotiomycetes</taxon>
        <taxon>Leotiomycetes incertae sedis</taxon>
        <taxon>Scytalidium</taxon>
    </lineage>
</organism>
<evidence type="ECO:0000313" key="2">
    <source>
        <dbReference type="Proteomes" id="UP000258309"/>
    </source>
</evidence>
<proteinExistence type="predicted"/>
<dbReference type="OrthoDB" id="3348320at2759"/>
<keyword evidence="2" id="KW-1185">Reference proteome</keyword>
<dbReference type="Proteomes" id="UP000258309">
    <property type="component" value="Unassembled WGS sequence"/>
</dbReference>
<dbReference type="STRING" id="5539.A0A3E2HKC7"/>
<accession>A0A3E2HKC7</accession>
<reference evidence="1 2" key="1">
    <citation type="submission" date="2018-05" db="EMBL/GenBank/DDBJ databases">
        <title>Draft genome sequence of Scytalidium lignicola DSM 105466, a ubiquitous saprotrophic fungus.</title>
        <authorList>
            <person name="Buettner E."/>
            <person name="Gebauer A.M."/>
            <person name="Hofrichter M."/>
            <person name="Liers C."/>
            <person name="Kellner H."/>
        </authorList>
    </citation>
    <scope>NUCLEOTIDE SEQUENCE [LARGE SCALE GENOMIC DNA]</scope>
    <source>
        <strain evidence="1 2">DSM 105466</strain>
    </source>
</reference>
<feature type="non-terminal residue" evidence="1">
    <location>
        <position position="190"/>
    </location>
</feature>
<protein>
    <submittedName>
        <fullName evidence="1">Uncharacterized protein</fullName>
    </submittedName>
</protein>
<sequence>MTLRKGHSRKDSRSATDFDTALHTLDNQMEKEVFLTTFAPIELISSGGYLAINFFKARESTQDLDYIIHPEWSDDEEIKKPFHSSIRAVAKIQGFDDDWMNDDMKEAPPRKQTKYRRTSIFEQVMAYEHEVYVKGYYVGERCGTIFYSLVDPSTLWEEVNLDKGKVAGTVRLYPKGGNPIEKRPVEFSYD</sequence>
<name>A0A3E2HKC7_SCYLI</name>
<dbReference type="AlphaFoldDB" id="A0A3E2HKC7"/>
<evidence type="ECO:0000313" key="1">
    <source>
        <dbReference type="EMBL" id="RFU33501.1"/>
    </source>
</evidence>